<dbReference type="EMBL" id="DUZY01000003">
    <property type="protein sequence ID" value="DAD33702.1"/>
    <property type="molecule type" value="Genomic_DNA"/>
</dbReference>
<organism evidence="1 2">
    <name type="scientific">Nelumbo nucifera</name>
    <name type="common">Sacred lotus</name>
    <dbReference type="NCBI Taxonomy" id="4432"/>
    <lineage>
        <taxon>Eukaryota</taxon>
        <taxon>Viridiplantae</taxon>
        <taxon>Streptophyta</taxon>
        <taxon>Embryophyta</taxon>
        <taxon>Tracheophyta</taxon>
        <taxon>Spermatophyta</taxon>
        <taxon>Magnoliopsida</taxon>
        <taxon>Proteales</taxon>
        <taxon>Nelumbonaceae</taxon>
        <taxon>Nelumbo</taxon>
    </lineage>
</organism>
<dbReference type="Proteomes" id="UP000607653">
    <property type="component" value="Unassembled WGS sequence"/>
</dbReference>
<gene>
    <name evidence="1" type="ORF">HUJ06_012553</name>
</gene>
<sequence>MPIEQDGHDSLGSKRHHGRIIYGTDRLGRCDIKIVEALQPKKSCNNGINYSYNDIVIEGTQTIEEAIDLEGNAPWNIELIAQDTRELVENSGKNIIFKHIPREPSRLANFIIGVSDPLVAMAFQETIERIRLIDLWSSYTPRLS</sequence>
<protein>
    <submittedName>
        <fullName evidence="1">Uncharacterized protein</fullName>
    </submittedName>
</protein>
<accession>A0A822YMF5</accession>
<comment type="caution">
    <text evidence="1">The sequence shown here is derived from an EMBL/GenBank/DDBJ whole genome shotgun (WGS) entry which is preliminary data.</text>
</comment>
<keyword evidence="2" id="KW-1185">Reference proteome</keyword>
<reference evidence="1 2" key="1">
    <citation type="journal article" date="2020" name="Mol. Biol. Evol.">
        <title>Distinct Expression and Methylation Patterns for Genes with Different Fates following a Single Whole-Genome Duplication in Flowering Plants.</title>
        <authorList>
            <person name="Shi T."/>
            <person name="Rahmani R.S."/>
            <person name="Gugger P.F."/>
            <person name="Wang M."/>
            <person name="Li H."/>
            <person name="Zhang Y."/>
            <person name="Li Z."/>
            <person name="Wang Q."/>
            <person name="Van de Peer Y."/>
            <person name="Marchal K."/>
            <person name="Chen J."/>
        </authorList>
    </citation>
    <scope>NUCLEOTIDE SEQUENCE [LARGE SCALE GENOMIC DNA]</scope>
    <source>
        <tissue evidence="1">Leaf</tissue>
    </source>
</reference>
<name>A0A822YMF5_NELNU</name>
<evidence type="ECO:0000313" key="2">
    <source>
        <dbReference type="Proteomes" id="UP000607653"/>
    </source>
</evidence>
<proteinExistence type="predicted"/>
<evidence type="ECO:0000313" key="1">
    <source>
        <dbReference type="EMBL" id="DAD33702.1"/>
    </source>
</evidence>
<dbReference type="AlphaFoldDB" id="A0A822YMF5"/>